<evidence type="ECO:0000256" key="1">
    <source>
        <dbReference type="SAM" id="Phobius"/>
    </source>
</evidence>
<dbReference type="RefSeq" id="WP_215485976.1">
    <property type="nucleotide sequence ID" value="NZ_BAAAPJ010000001.1"/>
</dbReference>
<keyword evidence="3" id="KW-1185">Reference proteome</keyword>
<reference evidence="2 3" key="1">
    <citation type="submission" date="2021-03" db="EMBL/GenBank/DDBJ databases">
        <title>Microbacterium pauli sp. nov., isolated from microfiltered milk.</title>
        <authorList>
            <person name="Bellassi P."/>
            <person name="Fontana A."/>
            <person name="Callegari M.L."/>
            <person name="Lorenzo M."/>
            <person name="Cappa F."/>
        </authorList>
    </citation>
    <scope>NUCLEOTIDE SEQUENCE [LARGE SCALE GENOMIC DNA]</scope>
    <source>
        <strain evidence="2 3">DSM 18909</strain>
    </source>
</reference>
<feature type="transmembrane region" description="Helical" evidence="1">
    <location>
        <begin position="89"/>
        <end position="109"/>
    </location>
</feature>
<evidence type="ECO:0000313" key="2">
    <source>
        <dbReference type="EMBL" id="MBT8796734.1"/>
    </source>
</evidence>
<keyword evidence="1" id="KW-0812">Transmembrane</keyword>
<comment type="caution">
    <text evidence="2">The sequence shown here is derived from an EMBL/GenBank/DDBJ whole genome shotgun (WGS) entry which is preliminary data.</text>
</comment>
<dbReference type="Proteomes" id="UP000740605">
    <property type="component" value="Unassembled WGS sequence"/>
</dbReference>
<proteinExistence type="predicted"/>
<keyword evidence="1" id="KW-1133">Transmembrane helix</keyword>
<sequence>MTSVLPPRITGTARITWVRVESGFHVASRSGEYVGYAERTGDGHFVGFDGQSTPVGHYISLREAQRAVERAPRAAATVSSPKIESALHVAAAMTGFVAVATFAAAVLTLPVM</sequence>
<keyword evidence="1" id="KW-0472">Membrane</keyword>
<protein>
    <submittedName>
        <fullName evidence="2">Peptide ABC transporter permease</fullName>
    </submittedName>
</protein>
<accession>A0ABS5XRD5</accession>
<organism evidence="2 3">
    <name type="scientific">Microbacterium flavum</name>
    <dbReference type="NCBI Taxonomy" id="415216"/>
    <lineage>
        <taxon>Bacteria</taxon>
        <taxon>Bacillati</taxon>
        <taxon>Actinomycetota</taxon>
        <taxon>Actinomycetes</taxon>
        <taxon>Micrococcales</taxon>
        <taxon>Microbacteriaceae</taxon>
        <taxon>Microbacterium</taxon>
    </lineage>
</organism>
<dbReference type="EMBL" id="JAFLHG010000001">
    <property type="protein sequence ID" value="MBT8796734.1"/>
    <property type="molecule type" value="Genomic_DNA"/>
</dbReference>
<evidence type="ECO:0000313" key="3">
    <source>
        <dbReference type="Proteomes" id="UP000740605"/>
    </source>
</evidence>
<gene>
    <name evidence="2" type="ORF">J0P97_01415</name>
</gene>
<name>A0ABS5XRD5_9MICO</name>